<feature type="compositionally biased region" description="Low complexity" evidence="4">
    <location>
        <begin position="191"/>
        <end position="215"/>
    </location>
</feature>
<organism evidence="6">
    <name type="scientific">Pyricularia oryzae (strain Y34)</name>
    <name type="common">Rice blast fungus</name>
    <name type="synonym">Magnaporthe oryzae</name>
    <dbReference type="NCBI Taxonomy" id="1143189"/>
    <lineage>
        <taxon>Eukaryota</taxon>
        <taxon>Fungi</taxon>
        <taxon>Dikarya</taxon>
        <taxon>Ascomycota</taxon>
        <taxon>Pezizomycotina</taxon>
        <taxon>Sordariomycetes</taxon>
        <taxon>Sordariomycetidae</taxon>
        <taxon>Magnaporthales</taxon>
        <taxon>Pyriculariaceae</taxon>
        <taxon>Pyricularia</taxon>
    </lineage>
</organism>
<evidence type="ECO:0000256" key="4">
    <source>
        <dbReference type="SAM" id="MobiDB-lite"/>
    </source>
</evidence>
<dbReference type="PANTHER" id="PTHR31001">
    <property type="entry name" value="UNCHARACTERIZED TRANSCRIPTIONAL REGULATORY PROTEIN"/>
    <property type="match status" value="1"/>
</dbReference>
<comment type="subcellular location">
    <subcellularLocation>
        <location evidence="1">Nucleus</location>
    </subcellularLocation>
</comment>
<dbReference type="InterPro" id="IPR007219">
    <property type="entry name" value="XnlR_reg_dom"/>
</dbReference>
<dbReference type="InterPro" id="IPR050613">
    <property type="entry name" value="Sec_Metabolite_Reg"/>
</dbReference>
<gene>
    <name evidence="6" type="ORF">OOU_Y34scaffold00261g4</name>
</gene>
<evidence type="ECO:0000313" key="6">
    <source>
        <dbReference type="EMBL" id="ELQ41654.1"/>
    </source>
</evidence>
<feature type="compositionally biased region" description="Low complexity" evidence="4">
    <location>
        <begin position="32"/>
        <end position="42"/>
    </location>
</feature>
<dbReference type="GO" id="GO:0008270">
    <property type="term" value="F:zinc ion binding"/>
    <property type="evidence" value="ECO:0007669"/>
    <property type="project" value="InterPro"/>
</dbReference>
<feature type="compositionally biased region" description="Polar residues" evidence="4">
    <location>
        <begin position="912"/>
        <end position="922"/>
    </location>
</feature>
<feature type="region of interest" description="Disordered" evidence="4">
    <location>
        <begin position="902"/>
        <end position="936"/>
    </location>
</feature>
<dbReference type="PANTHER" id="PTHR31001:SF50">
    <property type="entry name" value="ZN(II)2CYS6 TRANSCRIPTION FACTOR (EUROFUNG)"/>
    <property type="match status" value="1"/>
</dbReference>
<feature type="region of interest" description="Disordered" evidence="4">
    <location>
        <begin position="160"/>
        <end position="239"/>
    </location>
</feature>
<dbReference type="SMART" id="SM00906">
    <property type="entry name" value="Fungal_trans"/>
    <property type="match status" value="1"/>
</dbReference>
<reference evidence="6" key="1">
    <citation type="journal article" date="2012" name="PLoS Genet.">
        <title>Comparative analysis of the genomes of two field isolates of the rice blast fungus Magnaporthe oryzae.</title>
        <authorList>
            <person name="Xue M."/>
            <person name="Yang J."/>
            <person name="Li Z."/>
            <person name="Hu S."/>
            <person name="Yao N."/>
            <person name="Dean R.A."/>
            <person name="Zhao W."/>
            <person name="Shen M."/>
            <person name="Zhang H."/>
            <person name="Li C."/>
            <person name="Liu L."/>
            <person name="Cao L."/>
            <person name="Xu X."/>
            <person name="Xing Y."/>
            <person name="Hsiang T."/>
            <person name="Zhang Z."/>
            <person name="Xu J.R."/>
            <person name="Peng Y.L."/>
        </authorList>
    </citation>
    <scope>NUCLEOTIDE SEQUENCE</scope>
    <source>
        <strain evidence="6">Y34</strain>
    </source>
</reference>
<dbReference type="Proteomes" id="UP000011086">
    <property type="component" value="Unassembled WGS sequence"/>
</dbReference>
<evidence type="ECO:0000256" key="3">
    <source>
        <dbReference type="ARBA" id="ARBA00023242"/>
    </source>
</evidence>
<feature type="compositionally biased region" description="Polar residues" evidence="4">
    <location>
        <begin position="7"/>
        <end position="31"/>
    </location>
</feature>
<feature type="region of interest" description="Disordered" evidence="4">
    <location>
        <begin position="280"/>
        <end position="299"/>
    </location>
</feature>
<dbReference type="GO" id="GO:0005634">
    <property type="term" value="C:nucleus"/>
    <property type="evidence" value="ECO:0007669"/>
    <property type="project" value="UniProtKB-SubCell"/>
</dbReference>
<dbReference type="GO" id="GO:0006351">
    <property type="term" value="P:DNA-templated transcription"/>
    <property type="evidence" value="ECO:0007669"/>
    <property type="project" value="InterPro"/>
</dbReference>
<proteinExistence type="predicted"/>
<feature type="region of interest" description="Disordered" evidence="4">
    <location>
        <begin position="1"/>
        <end position="42"/>
    </location>
</feature>
<dbReference type="InterPro" id="IPR036864">
    <property type="entry name" value="Zn2-C6_fun-type_DNA-bd_sf"/>
</dbReference>
<evidence type="ECO:0000256" key="2">
    <source>
        <dbReference type="ARBA" id="ARBA00022723"/>
    </source>
</evidence>
<evidence type="ECO:0000259" key="5">
    <source>
        <dbReference type="PROSITE" id="PS50048"/>
    </source>
</evidence>
<dbReference type="Pfam" id="PF04082">
    <property type="entry name" value="Fungal_trans"/>
    <property type="match status" value="1"/>
</dbReference>
<dbReference type="AlphaFoldDB" id="A0AA97P465"/>
<dbReference type="EMBL" id="JH794027">
    <property type="protein sequence ID" value="ELQ41654.1"/>
    <property type="molecule type" value="Genomic_DNA"/>
</dbReference>
<keyword evidence="2" id="KW-0479">Metal-binding</keyword>
<dbReference type="PROSITE" id="PS00463">
    <property type="entry name" value="ZN2_CY6_FUNGAL_1"/>
    <property type="match status" value="1"/>
</dbReference>
<protein>
    <submittedName>
        <fullName evidence="6">Fungal specific transcription factor domain-containing protein</fullName>
    </submittedName>
</protein>
<dbReference type="InterPro" id="IPR001138">
    <property type="entry name" value="Zn2Cys6_DnaBD"/>
</dbReference>
<dbReference type="SUPFAM" id="SSF57701">
    <property type="entry name" value="Zn2/Cys6 DNA-binding domain"/>
    <property type="match status" value="1"/>
</dbReference>
<dbReference type="PROSITE" id="PS50048">
    <property type="entry name" value="ZN2_CY6_FUNGAL_2"/>
    <property type="match status" value="1"/>
</dbReference>
<dbReference type="GO" id="GO:0000981">
    <property type="term" value="F:DNA-binding transcription factor activity, RNA polymerase II-specific"/>
    <property type="evidence" value="ECO:0007669"/>
    <property type="project" value="InterPro"/>
</dbReference>
<feature type="region of interest" description="Disordered" evidence="4">
    <location>
        <begin position="802"/>
        <end position="830"/>
    </location>
</feature>
<dbReference type="CDD" id="cd12148">
    <property type="entry name" value="fungal_TF_MHR"/>
    <property type="match status" value="1"/>
</dbReference>
<feature type="domain" description="Zn(2)-C6 fungal-type" evidence="5">
    <location>
        <begin position="66"/>
        <end position="95"/>
    </location>
</feature>
<accession>A0AA97P465</accession>
<dbReference type="Pfam" id="PF00172">
    <property type="entry name" value="Zn_clus"/>
    <property type="match status" value="1"/>
</dbReference>
<name>A0AA97P465_PYRO3</name>
<evidence type="ECO:0000256" key="1">
    <source>
        <dbReference type="ARBA" id="ARBA00004123"/>
    </source>
</evidence>
<feature type="compositionally biased region" description="Acidic residues" evidence="4">
    <location>
        <begin position="280"/>
        <end position="293"/>
    </location>
</feature>
<dbReference type="CDD" id="cd00067">
    <property type="entry name" value="GAL4"/>
    <property type="match status" value="1"/>
</dbReference>
<feature type="region of interest" description="Disordered" evidence="4">
    <location>
        <begin position="96"/>
        <end position="136"/>
    </location>
</feature>
<dbReference type="Gene3D" id="4.10.240.10">
    <property type="entry name" value="Zn(2)-C6 fungal-type DNA-binding domain"/>
    <property type="match status" value="1"/>
</dbReference>
<keyword evidence="3" id="KW-0539">Nucleus</keyword>
<dbReference type="SMART" id="SM00066">
    <property type="entry name" value="GAL4"/>
    <property type="match status" value="1"/>
</dbReference>
<sequence length="1117" mass="122583">MAPNHAHMSSSPSFSQPPTADTPARSDSSLRTVGAHGAAAARTTTPAGATVYGPDVLPDGSLNPRSCIICRKRKVKCDHLQPCTNCRRARVSCVFPAPGRAPRRPRPKDPGSSSGGPHTAAGEPGRHGAAASEREAELMKRLRKLEGIVEDLSGQIELETARHGSAGGPSPDATQDSPGSGELRGAGGRGSYSSATGVRAASSTSSASNSNMASGPVNGSPHKRSQTFDSTQDSPPATTDVAKKFGRLVLHDKGKSRYVSSGFWSRINDEINALRAETEDMLDSETDVSDNDDSPPAVPLPDTYSNGSFLFGYRCSDLDLRKFHLPPSQIMFIWQVYCDNVNPVTKLLHVPSTKALLLKATADLGNIDPSLEALMFGIYFGALTSMDETDVEMHFGATQAHMLQKYRYALEMALAKADFLTSTDLMTLQALVLFVMLVRRRQDTRLAWTMTGVAVRISQSIGLHRDPSNFPNLTPFEGEMRRRLFWYLALLDLRAAEDQGTDVAIHDLGYDTRRPLNINDDDFGPDSKELPAPREGETEMAFVLMSYEVQPYARRILLLSSAAASMCPRAMNTLEEREKLLMEISAIAERILPRNGPAPTMEISILAAMIARVILNKMTILVYQTSLIGQHDAAEELSQERKDRLVQSAIEVFEYSHLVLHDQRVRRWRWVAHVFMQWQAVTFLLLAISTGPWSPISERGWSALGTMFSSATAAAEIDRISDNAAVWLPLKRLYNRAKRHRVAEIARLRADPDAARELDREWYPKTLPTSNFSTLSGRIKIKVALDRWRELVQAPALEPEVQASFRRDQERQNPHLHNSSCNMAPPSNRVDNAAVNDLAVQPVTVGQQQQQQQDNAGEAVPAAQQMDPDVLQLMNQVMSQPTFASQDIWPLAFPVESMQAQNSGPAFGYPGDNNNNSRSGLNFGQPPQPQPTASETPLLDADLRKGDAPPWMWVGAGGGAAAMPNGGDANGLANISMGTAGADQFGGLSSLEDFDMNMDDEDFNWQTFNDSIRGFSTTVGFSASLLGQFCCMIYIGRAWAQKSLSGWRARVEVWKLWTIWCTYTRTVYTCTQCGEAYTFWTTVRVPCAPVLCGQVASCGVQTIVGSRTVRRGRCSEH</sequence>
<dbReference type="GO" id="GO:0003677">
    <property type="term" value="F:DNA binding"/>
    <property type="evidence" value="ECO:0007669"/>
    <property type="project" value="InterPro"/>
</dbReference>
<feature type="compositionally biased region" description="Polar residues" evidence="4">
    <location>
        <begin position="227"/>
        <end position="237"/>
    </location>
</feature>